<keyword evidence="5 11" id="KW-0732">Signal</keyword>
<keyword evidence="8" id="KW-0472">Membrane</keyword>
<evidence type="ECO:0000256" key="3">
    <source>
        <dbReference type="ARBA" id="ARBA00022614"/>
    </source>
</evidence>
<dbReference type="InterPro" id="IPR018337">
    <property type="entry name" value="Cell_wall/Cho-bd_repeat"/>
</dbReference>
<reference evidence="12 13" key="1">
    <citation type="submission" date="2016-05" db="EMBL/GenBank/DDBJ databases">
        <title>Microbial solvent formation.</title>
        <authorList>
            <person name="Poehlein A."/>
            <person name="Montoya Solano J.D."/>
            <person name="Flitsch S."/>
            <person name="Krabben P."/>
            <person name="Duerre P."/>
            <person name="Daniel R."/>
        </authorList>
    </citation>
    <scope>NUCLEOTIDE SEQUENCE [LARGE SCALE GENOMIC DNA]</scope>
    <source>
        <strain evidence="12 13">L1-8</strain>
    </source>
</reference>
<evidence type="ECO:0000256" key="11">
    <source>
        <dbReference type="SAM" id="SignalP"/>
    </source>
</evidence>
<dbReference type="Gene3D" id="2.10.270.10">
    <property type="entry name" value="Cholin Binding"/>
    <property type="match status" value="3"/>
</dbReference>
<dbReference type="Gene3D" id="3.80.10.10">
    <property type="entry name" value="Ribonuclease Inhibitor"/>
    <property type="match status" value="1"/>
</dbReference>
<dbReference type="SUPFAM" id="SSF69360">
    <property type="entry name" value="Cell wall binding repeat"/>
    <property type="match status" value="1"/>
</dbReference>
<accession>A0A1S8NDD2</accession>
<evidence type="ECO:0000256" key="9">
    <source>
        <dbReference type="ARBA" id="ARBA00037847"/>
    </source>
</evidence>
<feature type="chain" id="PRO_5012887839" evidence="11">
    <location>
        <begin position="28"/>
        <end position="534"/>
    </location>
</feature>
<dbReference type="PROSITE" id="PS51450">
    <property type="entry name" value="LRR"/>
    <property type="match status" value="1"/>
</dbReference>
<sequence>MGYNKIKGLAIIATILCINSIPVIAHADDNSAKVQTTQVTSKQLAQPSNYQASQENSYQATNYESVQTIKESNLKGQAETKGDTKLDLKSNWLTKEIANELNKDVDDLTQQDLLSIKKLDLHDTRIDGSIPEEIGLLTNLEYLNLNDCRLYDEVPEAMGSLSKLTYLDLGNNKIKGIPDKIKQKIANGSYSYCDIEMNDFSLDEGWYFLKGKWCYINSKGDKLTGSQTIDGKQYEFSDDGTIKFGWETVDGKRYYYDKTSGMAKSDWKLIDGKWYYFNEEGVMQKGLQNIKGVKYFLDDNGTMVTGWKLIWGKWYSFSNSGGMQYGWITSNGKSYYLDATTGAMAANETKTIDGKSYRFDSDGSIIKNVWLDAYTYVQPNGDVVNTYSNYSHSNTNYQLFKYMTDENNEASVDSTAVLLHGGITSNNCVYFTSEALRRIGVGVPTSTANTYQLESQLQSIGFVASYDFSQIKPGDVVFTNGYTHVYIFMCWDTDGYAYIVDNQGSLFGGTLHRRKILEDTAMTDRATHFFYYPN</sequence>
<dbReference type="Proteomes" id="UP000191154">
    <property type="component" value="Unassembled WGS sequence"/>
</dbReference>
<dbReference type="EMBL" id="LZYZ01000002">
    <property type="protein sequence ID" value="OOM14271.1"/>
    <property type="molecule type" value="Genomic_DNA"/>
</dbReference>
<dbReference type="PANTHER" id="PTHR48062:SF52">
    <property type="entry name" value="RECEPTOR-LIKE PROTEIN 8-RELATED"/>
    <property type="match status" value="1"/>
</dbReference>
<proteinExistence type="predicted"/>
<dbReference type="GO" id="GO:0012505">
    <property type="term" value="C:endomembrane system"/>
    <property type="evidence" value="ECO:0007669"/>
    <property type="project" value="UniProtKB-SubCell"/>
</dbReference>
<evidence type="ECO:0000256" key="7">
    <source>
        <dbReference type="ARBA" id="ARBA00022989"/>
    </source>
</evidence>
<dbReference type="STRING" id="169679.CSACC_17430"/>
<evidence type="ECO:0000256" key="5">
    <source>
        <dbReference type="ARBA" id="ARBA00022729"/>
    </source>
</evidence>
<protein>
    <submittedName>
        <fullName evidence="12">Toxin A</fullName>
    </submittedName>
</protein>
<feature type="repeat" description="Cell wall-binding" evidence="10">
    <location>
        <begin position="264"/>
        <end position="283"/>
    </location>
</feature>
<gene>
    <name evidence="12" type="primary">toxA_5</name>
    <name evidence="12" type="ORF">CLOSAC_11440</name>
</gene>
<comment type="subcellular location">
    <subcellularLocation>
        <location evidence="1">Cell membrane</location>
    </subcellularLocation>
    <subcellularLocation>
        <location evidence="9">Endomembrane system</location>
        <topology evidence="9">Single-pass membrane protein</topology>
    </subcellularLocation>
</comment>
<dbReference type="Pfam" id="PF19127">
    <property type="entry name" value="Choline_bind_3"/>
    <property type="match status" value="2"/>
</dbReference>
<organism evidence="12 13">
    <name type="scientific">Clostridium saccharobutylicum</name>
    <dbReference type="NCBI Taxonomy" id="169679"/>
    <lineage>
        <taxon>Bacteria</taxon>
        <taxon>Bacillati</taxon>
        <taxon>Bacillota</taxon>
        <taxon>Clostridia</taxon>
        <taxon>Eubacteriales</taxon>
        <taxon>Clostridiaceae</taxon>
        <taxon>Clostridium</taxon>
    </lineage>
</organism>
<dbReference type="GO" id="GO:0005886">
    <property type="term" value="C:plasma membrane"/>
    <property type="evidence" value="ECO:0007669"/>
    <property type="project" value="UniProtKB-SubCell"/>
</dbReference>
<dbReference type="InterPro" id="IPR001611">
    <property type="entry name" value="Leu-rich_rpt"/>
</dbReference>
<dbReference type="RefSeq" id="WP_077864545.1">
    <property type="nucleotide sequence ID" value="NZ_LZYZ01000002.1"/>
</dbReference>
<keyword evidence="4" id="KW-0812">Transmembrane</keyword>
<dbReference type="InterPro" id="IPR025875">
    <property type="entry name" value="Leu-rich_rpt_4"/>
</dbReference>
<dbReference type="PROSITE" id="PS51170">
    <property type="entry name" value="CW"/>
    <property type="match status" value="1"/>
</dbReference>
<dbReference type="Gene3D" id="3.90.1720.10">
    <property type="entry name" value="endopeptidase domain like (from Nostoc punctiforme)"/>
    <property type="match status" value="1"/>
</dbReference>
<dbReference type="Pfam" id="PF01473">
    <property type="entry name" value="Choline_bind_1"/>
    <property type="match status" value="2"/>
</dbReference>
<keyword evidence="6" id="KW-0677">Repeat</keyword>
<dbReference type="InterPro" id="IPR051502">
    <property type="entry name" value="RLP_Defense_Trigger"/>
</dbReference>
<evidence type="ECO:0000256" key="2">
    <source>
        <dbReference type="ARBA" id="ARBA00022475"/>
    </source>
</evidence>
<keyword evidence="2" id="KW-1003">Cell membrane</keyword>
<keyword evidence="7" id="KW-1133">Transmembrane helix</keyword>
<evidence type="ECO:0000256" key="10">
    <source>
        <dbReference type="PROSITE-ProRule" id="PRU00591"/>
    </source>
</evidence>
<dbReference type="Pfam" id="PF12799">
    <property type="entry name" value="LRR_4"/>
    <property type="match status" value="1"/>
</dbReference>
<dbReference type="AlphaFoldDB" id="A0A1S8NDD2"/>
<name>A0A1S8NDD2_CLOSA</name>
<dbReference type="PANTHER" id="PTHR48062">
    <property type="entry name" value="RECEPTOR-LIKE PROTEIN 14"/>
    <property type="match status" value="1"/>
</dbReference>
<feature type="signal peptide" evidence="11">
    <location>
        <begin position="1"/>
        <end position="27"/>
    </location>
</feature>
<dbReference type="InterPro" id="IPR032675">
    <property type="entry name" value="LRR_dom_sf"/>
</dbReference>
<evidence type="ECO:0000256" key="8">
    <source>
        <dbReference type="ARBA" id="ARBA00023136"/>
    </source>
</evidence>
<evidence type="ECO:0000256" key="1">
    <source>
        <dbReference type="ARBA" id="ARBA00004236"/>
    </source>
</evidence>
<evidence type="ECO:0000256" key="4">
    <source>
        <dbReference type="ARBA" id="ARBA00022692"/>
    </source>
</evidence>
<dbReference type="SUPFAM" id="SSF52058">
    <property type="entry name" value="L domain-like"/>
    <property type="match status" value="1"/>
</dbReference>
<evidence type="ECO:0000313" key="13">
    <source>
        <dbReference type="Proteomes" id="UP000191154"/>
    </source>
</evidence>
<comment type="caution">
    <text evidence="12">The sequence shown here is derived from an EMBL/GenBank/DDBJ whole genome shotgun (WGS) entry which is preliminary data.</text>
</comment>
<evidence type="ECO:0000256" key="6">
    <source>
        <dbReference type="ARBA" id="ARBA00022737"/>
    </source>
</evidence>
<evidence type="ECO:0000313" key="12">
    <source>
        <dbReference type="EMBL" id="OOM14271.1"/>
    </source>
</evidence>
<keyword evidence="3" id="KW-0433">Leucine-rich repeat</keyword>